<gene>
    <name evidence="6" type="primary">fhuD</name>
    <name evidence="6" type="ORF">ADA01nite_37450</name>
</gene>
<organism evidence="6 7">
    <name type="scientific">Aneurinibacillus danicus</name>
    <dbReference type="NCBI Taxonomy" id="267746"/>
    <lineage>
        <taxon>Bacteria</taxon>
        <taxon>Bacillati</taxon>
        <taxon>Bacillota</taxon>
        <taxon>Bacilli</taxon>
        <taxon>Bacillales</taxon>
        <taxon>Paenibacillaceae</taxon>
        <taxon>Aneurinibacillus group</taxon>
        <taxon>Aneurinibacillus</taxon>
    </lineage>
</organism>
<dbReference type="GO" id="GO:0030288">
    <property type="term" value="C:outer membrane-bounded periplasmic space"/>
    <property type="evidence" value="ECO:0007669"/>
    <property type="project" value="TreeGrafter"/>
</dbReference>
<dbReference type="AlphaFoldDB" id="A0A511VBI0"/>
<dbReference type="PROSITE" id="PS51257">
    <property type="entry name" value="PROKAR_LIPOPROTEIN"/>
    <property type="match status" value="1"/>
</dbReference>
<sequence length="313" mass="34491">MKKGRSLVLIVATLLLFVIFTGCSNKEEEGKTESNTRVVSSLKGDVKIPANPKRIADISGASEDLVILGHTPVATANGDAYNTKEFPDYLKDKMGDAKIVGYNMSDTMDVEAILDTNPDLIIMSERQAKIYDQLKEIAPVVMMKDYANDWRTRMVDVAKLFGQEEDAKKWLSDYDKKAQEAGKQIIEKNGDQTYLSVLASGGQFFVLADAGIGGIFYNDMKLKKPVNLPKQQGISLPVVTIEGLSQIDADHIIVIATDADKKALESSSVWKSMRAVKDGKATILNSTPYFTQGYQPIGKELLLDTIKEEVTKK</sequence>
<feature type="domain" description="Fe/B12 periplasmic-binding" evidence="5">
    <location>
        <begin position="53"/>
        <end position="313"/>
    </location>
</feature>
<dbReference type="RefSeq" id="WP_146811925.1">
    <property type="nucleotide sequence ID" value="NZ_BJXX01000175.1"/>
</dbReference>
<dbReference type="Pfam" id="PF01497">
    <property type="entry name" value="Peripla_BP_2"/>
    <property type="match status" value="1"/>
</dbReference>
<proteinExistence type="inferred from homology"/>
<evidence type="ECO:0000256" key="1">
    <source>
        <dbReference type="ARBA" id="ARBA00004196"/>
    </source>
</evidence>
<accession>A0A511VBI0</accession>
<dbReference type="GO" id="GO:1901678">
    <property type="term" value="P:iron coordination entity transport"/>
    <property type="evidence" value="ECO:0007669"/>
    <property type="project" value="UniProtKB-ARBA"/>
</dbReference>
<evidence type="ECO:0000313" key="7">
    <source>
        <dbReference type="Proteomes" id="UP000321157"/>
    </source>
</evidence>
<dbReference type="Gene3D" id="3.40.50.1980">
    <property type="entry name" value="Nitrogenase molybdenum iron protein domain"/>
    <property type="match status" value="2"/>
</dbReference>
<dbReference type="OrthoDB" id="63946at2"/>
<reference evidence="6 7" key="1">
    <citation type="submission" date="2019-07" db="EMBL/GenBank/DDBJ databases">
        <title>Whole genome shotgun sequence of Aneurinibacillus danicus NBRC 102444.</title>
        <authorList>
            <person name="Hosoyama A."/>
            <person name="Uohara A."/>
            <person name="Ohji S."/>
            <person name="Ichikawa N."/>
        </authorList>
    </citation>
    <scope>NUCLEOTIDE SEQUENCE [LARGE SCALE GENOMIC DNA]</scope>
    <source>
        <strain evidence="6 7">NBRC 102444</strain>
    </source>
</reference>
<dbReference type="PANTHER" id="PTHR30532">
    <property type="entry name" value="IRON III DICITRATE-BINDING PERIPLASMIC PROTEIN"/>
    <property type="match status" value="1"/>
</dbReference>
<dbReference type="PANTHER" id="PTHR30532:SF21">
    <property type="entry name" value="SIDEROPHORE-BINDING LIPOPROTEIN YFIY-RELATED"/>
    <property type="match status" value="1"/>
</dbReference>
<evidence type="ECO:0000256" key="4">
    <source>
        <dbReference type="ARBA" id="ARBA00022729"/>
    </source>
</evidence>
<comment type="similarity">
    <text evidence="2">Belongs to the bacterial solute-binding protein 8 family.</text>
</comment>
<dbReference type="PROSITE" id="PS50983">
    <property type="entry name" value="FE_B12_PBP"/>
    <property type="match status" value="1"/>
</dbReference>
<keyword evidence="7" id="KW-1185">Reference proteome</keyword>
<dbReference type="EMBL" id="BJXX01000175">
    <property type="protein sequence ID" value="GEN36285.1"/>
    <property type="molecule type" value="Genomic_DNA"/>
</dbReference>
<dbReference type="SUPFAM" id="SSF53807">
    <property type="entry name" value="Helical backbone' metal receptor"/>
    <property type="match status" value="1"/>
</dbReference>
<comment type="subcellular location">
    <subcellularLocation>
        <location evidence="1">Cell envelope</location>
    </subcellularLocation>
</comment>
<keyword evidence="4" id="KW-0732">Signal</keyword>
<evidence type="ECO:0000256" key="2">
    <source>
        <dbReference type="ARBA" id="ARBA00008814"/>
    </source>
</evidence>
<evidence type="ECO:0000259" key="5">
    <source>
        <dbReference type="PROSITE" id="PS50983"/>
    </source>
</evidence>
<dbReference type="Proteomes" id="UP000321157">
    <property type="component" value="Unassembled WGS sequence"/>
</dbReference>
<comment type="caution">
    <text evidence="6">The sequence shown here is derived from an EMBL/GenBank/DDBJ whole genome shotgun (WGS) entry which is preliminary data.</text>
</comment>
<evidence type="ECO:0000313" key="6">
    <source>
        <dbReference type="EMBL" id="GEN36285.1"/>
    </source>
</evidence>
<dbReference type="InterPro" id="IPR051313">
    <property type="entry name" value="Bact_iron-sidero_bind"/>
</dbReference>
<protein>
    <submittedName>
        <fullName evidence="6">Ferrichrome ABC transporter substrate-binding protein</fullName>
    </submittedName>
</protein>
<name>A0A511VBI0_9BACL</name>
<evidence type="ECO:0000256" key="3">
    <source>
        <dbReference type="ARBA" id="ARBA00022448"/>
    </source>
</evidence>
<dbReference type="InterPro" id="IPR002491">
    <property type="entry name" value="ABC_transptr_periplasmic_BD"/>
</dbReference>
<keyword evidence="3" id="KW-0813">Transport</keyword>